<evidence type="ECO:0000313" key="5">
    <source>
        <dbReference type="Proteomes" id="UP001354709"/>
    </source>
</evidence>
<dbReference type="InterPro" id="IPR011330">
    <property type="entry name" value="Glyco_hydro/deAcase_b/a-brl"/>
</dbReference>
<dbReference type="Proteomes" id="UP001354709">
    <property type="component" value="Unassembled WGS sequence"/>
</dbReference>
<comment type="caution">
    <text evidence="4">The sequence shown here is derived from an EMBL/GenBank/DDBJ whole genome shotgun (WGS) entry which is preliminary data.</text>
</comment>
<dbReference type="PANTHER" id="PTHR10587">
    <property type="entry name" value="GLYCOSYL TRANSFERASE-RELATED"/>
    <property type="match status" value="1"/>
</dbReference>
<name>A0ABU7PW58_9ACTN</name>
<dbReference type="SUPFAM" id="SSF88713">
    <property type="entry name" value="Glycoside hydrolase/deacetylase"/>
    <property type="match status" value="1"/>
</dbReference>
<evidence type="ECO:0000256" key="2">
    <source>
        <dbReference type="SAM" id="Phobius"/>
    </source>
</evidence>
<dbReference type="EC" id="3.-.-.-" evidence="4"/>
<organism evidence="4 5">
    <name type="scientific">Streptomyces asiaticus subsp. ignotus</name>
    <dbReference type="NCBI Taxonomy" id="3098222"/>
    <lineage>
        <taxon>Bacteria</taxon>
        <taxon>Bacillati</taxon>
        <taxon>Actinomycetota</taxon>
        <taxon>Actinomycetes</taxon>
        <taxon>Kitasatosporales</taxon>
        <taxon>Streptomycetaceae</taxon>
        <taxon>Streptomyces</taxon>
        <taxon>Streptomyces violaceusniger group</taxon>
    </lineage>
</organism>
<evidence type="ECO:0000313" key="4">
    <source>
        <dbReference type="EMBL" id="MEE4593246.1"/>
    </source>
</evidence>
<keyword evidence="2" id="KW-0812">Transmembrane</keyword>
<keyword evidence="2" id="KW-1133">Transmembrane helix</keyword>
<feature type="compositionally biased region" description="Pro residues" evidence="1">
    <location>
        <begin position="131"/>
        <end position="141"/>
    </location>
</feature>
<feature type="transmembrane region" description="Helical" evidence="2">
    <location>
        <begin position="39"/>
        <end position="60"/>
    </location>
</feature>
<evidence type="ECO:0000259" key="3">
    <source>
        <dbReference type="PROSITE" id="PS51677"/>
    </source>
</evidence>
<dbReference type="InterPro" id="IPR050248">
    <property type="entry name" value="Polysacc_deacetylase_ArnD"/>
</dbReference>
<dbReference type="Pfam" id="PF01522">
    <property type="entry name" value="Polysacc_deac_1"/>
    <property type="match status" value="1"/>
</dbReference>
<protein>
    <submittedName>
        <fullName evidence="4">Polysaccharide deacetylase family protein</fullName>
        <ecNumber evidence="4">3.-.-.-</ecNumber>
    </submittedName>
</protein>
<dbReference type="PROSITE" id="PS51677">
    <property type="entry name" value="NODB"/>
    <property type="match status" value="1"/>
</dbReference>
<reference evidence="4 5" key="1">
    <citation type="submission" date="2023-11" db="EMBL/GenBank/DDBJ databases">
        <title>30 novel species of actinomycetes from the DSMZ collection.</title>
        <authorList>
            <person name="Nouioui I."/>
        </authorList>
    </citation>
    <scope>NUCLEOTIDE SEQUENCE [LARGE SCALE GENOMIC DNA]</scope>
    <source>
        <strain evidence="4 5">DSM 41524</strain>
    </source>
</reference>
<proteinExistence type="predicted"/>
<keyword evidence="2" id="KW-0472">Membrane</keyword>
<accession>A0ABU7PW58</accession>
<sequence>MAHSLRSQGSIRTPLGARVGTTELKIAFVMMIKAGLSRCLVLTAAAAATAVLAGCGALGASGPHARTGKAAGLLPSASAGPHTASGTSGPPPSSGSGHEEGTPPSGPMAAPGSAPGAFPDAYRRWGLDRPLTPPPRPPRVKPPLAAMWPPVPGLATVIRRVATTDRVVFLTLDDGIEKDPAFIDQARDLGLPFTQFLEDEVIGDHYDYFRRLRELGNRIGNHTLTHPKLAGEDYAFQLHEICGQQDVLHYRLGLEPHLFRPPYGDYDWNTLRAAADCGLGKVVLWRAEMEPDGLVYRSGSGLRPGDIILAHFRGPDMLKGATMTDMITSLLREVQAQGFAVARLEDYI</sequence>
<keyword evidence="5" id="KW-1185">Reference proteome</keyword>
<feature type="domain" description="NodB homology" evidence="3">
    <location>
        <begin position="166"/>
        <end position="348"/>
    </location>
</feature>
<feature type="compositionally biased region" description="Low complexity" evidence="1">
    <location>
        <begin position="107"/>
        <end position="119"/>
    </location>
</feature>
<dbReference type="RefSeq" id="WP_330808919.1">
    <property type="nucleotide sequence ID" value="NZ_JAZBJO010000007.1"/>
</dbReference>
<dbReference type="InterPro" id="IPR002509">
    <property type="entry name" value="NODB_dom"/>
</dbReference>
<keyword evidence="4" id="KW-0378">Hydrolase</keyword>
<gene>
    <name evidence="4" type="ORF">V2J94_15325</name>
</gene>
<dbReference type="CDD" id="cd10917">
    <property type="entry name" value="CE4_NodB_like_6s_7s"/>
    <property type="match status" value="1"/>
</dbReference>
<dbReference type="EMBL" id="JAZBJO010000007">
    <property type="protein sequence ID" value="MEE4593246.1"/>
    <property type="molecule type" value="Genomic_DNA"/>
</dbReference>
<dbReference type="Gene3D" id="3.20.20.370">
    <property type="entry name" value="Glycoside hydrolase/deacetylase"/>
    <property type="match status" value="1"/>
</dbReference>
<evidence type="ECO:0000256" key="1">
    <source>
        <dbReference type="SAM" id="MobiDB-lite"/>
    </source>
</evidence>
<dbReference type="GO" id="GO:0016787">
    <property type="term" value="F:hydrolase activity"/>
    <property type="evidence" value="ECO:0007669"/>
    <property type="project" value="UniProtKB-KW"/>
</dbReference>
<dbReference type="PANTHER" id="PTHR10587:SF134">
    <property type="entry name" value="SECRETED PROTEIN"/>
    <property type="match status" value="1"/>
</dbReference>
<feature type="region of interest" description="Disordered" evidence="1">
    <location>
        <begin position="69"/>
        <end position="144"/>
    </location>
</feature>